<evidence type="ECO:0000313" key="3">
    <source>
        <dbReference type="EMBL" id="KAK9844023.1"/>
    </source>
</evidence>
<keyword evidence="1" id="KW-1133">Transmembrane helix</keyword>
<evidence type="ECO:0000313" key="4">
    <source>
        <dbReference type="Proteomes" id="UP001445335"/>
    </source>
</evidence>
<comment type="caution">
    <text evidence="3">The sequence shown here is derived from an EMBL/GenBank/DDBJ whole genome shotgun (WGS) entry which is preliminary data.</text>
</comment>
<proteinExistence type="predicted"/>
<keyword evidence="1" id="KW-0812">Transmembrane</keyword>
<feature type="transmembrane region" description="Helical" evidence="1">
    <location>
        <begin position="6"/>
        <end position="26"/>
    </location>
</feature>
<keyword evidence="1" id="KW-0472">Membrane</keyword>
<dbReference type="InterPro" id="IPR001214">
    <property type="entry name" value="SET_dom"/>
</dbReference>
<reference evidence="3 4" key="1">
    <citation type="journal article" date="2024" name="Nat. Commun.">
        <title>Phylogenomics reveals the evolutionary origins of lichenization in chlorophyte algae.</title>
        <authorList>
            <person name="Puginier C."/>
            <person name="Libourel C."/>
            <person name="Otte J."/>
            <person name="Skaloud P."/>
            <person name="Haon M."/>
            <person name="Grisel S."/>
            <person name="Petersen M."/>
            <person name="Berrin J.G."/>
            <person name="Delaux P.M."/>
            <person name="Dal Grande F."/>
            <person name="Keller J."/>
        </authorList>
    </citation>
    <scope>NUCLEOTIDE SEQUENCE [LARGE SCALE GENOMIC DNA]</scope>
    <source>
        <strain evidence="3 4">SAG 245.80</strain>
    </source>
</reference>
<gene>
    <name evidence="3" type="ORF">WJX81_002141</name>
</gene>
<organism evidence="3 4">
    <name type="scientific">Elliptochloris bilobata</name>
    <dbReference type="NCBI Taxonomy" id="381761"/>
    <lineage>
        <taxon>Eukaryota</taxon>
        <taxon>Viridiplantae</taxon>
        <taxon>Chlorophyta</taxon>
        <taxon>core chlorophytes</taxon>
        <taxon>Trebouxiophyceae</taxon>
        <taxon>Trebouxiophyceae incertae sedis</taxon>
        <taxon>Elliptochloris clade</taxon>
        <taxon>Elliptochloris</taxon>
    </lineage>
</organism>
<accession>A0AAW1SF08</accession>
<dbReference type="Gene3D" id="2.170.270.10">
    <property type="entry name" value="SET domain"/>
    <property type="match status" value="1"/>
</dbReference>
<evidence type="ECO:0000256" key="1">
    <source>
        <dbReference type="SAM" id="Phobius"/>
    </source>
</evidence>
<dbReference type="AlphaFoldDB" id="A0AAW1SF08"/>
<protein>
    <recommendedName>
        <fullName evidence="2">SET domain-containing protein</fullName>
    </recommendedName>
</protein>
<name>A0AAW1SF08_9CHLO</name>
<evidence type="ECO:0000259" key="2">
    <source>
        <dbReference type="PROSITE" id="PS50280"/>
    </source>
</evidence>
<dbReference type="Proteomes" id="UP001445335">
    <property type="component" value="Unassembled WGS sequence"/>
</dbReference>
<sequence>MAEQAWPGALVNGAVLALAAAAACWAERPRGWADSRLLEVRTSSVPGAGRGVFCRAGVPSGAVLGAYPGRVRSPAQVLAKVATAPRTRDYVLLVPELPQPRYLDPTDASGCPSAWPGPGLPWLLQADPTLAFMNEPPAGGDVNVCFGEALRGDPLEVRFVAARQLEAGQELFIDYGRAYNRSSYA</sequence>
<feature type="domain" description="SET" evidence="2">
    <location>
        <begin position="36"/>
        <end position="176"/>
    </location>
</feature>
<dbReference type="InterPro" id="IPR046341">
    <property type="entry name" value="SET_dom_sf"/>
</dbReference>
<dbReference type="EMBL" id="JALJOU010000004">
    <property type="protein sequence ID" value="KAK9844023.1"/>
    <property type="molecule type" value="Genomic_DNA"/>
</dbReference>
<keyword evidence="4" id="KW-1185">Reference proteome</keyword>
<dbReference type="SUPFAM" id="SSF82199">
    <property type="entry name" value="SET domain"/>
    <property type="match status" value="1"/>
</dbReference>
<dbReference type="PROSITE" id="PS50280">
    <property type="entry name" value="SET"/>
    <property type="match status" value="1"/>
</dbReference>